<name>A0A6I4T8G5_9SPHN</name>
<dbReference type="Pfam" id="PF16220">
    <property type="entry name" value="DUF4880"/>
    <property type="match status" value="1"/>
</dbReference>
<keyword evidence="1" id="KW-0472">Membrane</keyword>
<dbReference type="Proteomes" id="UP000438476">
    <property type="component" value="Unassembled WGS sequence"/>
</dbReference>
<proteinExistence type="predicted"/>
<protein>
    <submittedName>
        <fullName evidence="4">DUF4880 domain-containing protein</fullName>
    </submittedName>
</protein>
<dbReference type="Gene3D" id="3.55.50.30">
    <property type="match status" value="1"/>
</dbReference>
<dbReference type="GO" id="GO:0016989">
    <property type="term" value="F:sigma factor antagonist activity"/>
    <property type="evidence" value="ECO:0007669"/>
    <property type="project" value="TreeGrafter"/>
</dbReference>
<evidence type="ECO:0000313" key="5">
    <source>
        <dbReference type="Proteomes" id="UP000438476"/>
    </source>
</evidence>
<dbReference type="EMBL" id="WTYT01000005">
    <property type="protein sequence ID" value="MXO66411.1"/>
    <property type="molecule type" value="Genomic_DNA"/>
</dbReference>
<keyword evidence="1" id="KW-1133">Transmembrane helix</keyword>
<dbReference type="OrthoDB" id="7429207at2"/>
<dbReference type="InterPro" id="IPR032623">
    <property type="entry name" value="FecR_N"/>
</dbReference>
<accession>A0A6I4T8G5</accession>
<comment type="caution">
    <text evidence="4">The sequence shown here is derived from an EMBL/GenBank/DDBJ whole genome shotgun (WGS) entry which is preliminary data.</text>
</comment>
<dbReference type="PANTHER" id="PTHR30273:SF2">
    <property type="entry name" value="PROTEIN FECR"/>
    <property type="match status" value="1"/>
</dbReference>
<sequence>MNDDVRPSGKMDEAATWYARLNAPDCSAEDRQRLSEWRKANTRNEAAWQGILAADRRMDAVASHPMIADMIRDARSLPPVSADASGQERGGEASFTSSRRSFAGWQYGIAAALTLAVGLGGLAVWNRMNSPARDAVQIADVTSYTTTIGETRLVTLADGSRITLDTDSAIEVPQWKDRRIVHLTKGRAFFEVAKDAAHPFVVESDGKSVEALGTSFTVRDEGKAYSVALLEGRVKVDLGMAGARSTILAPGDTLSLMGKTVAVRHQDADRLSGWLNGRLTFEQQPLGTIVAEMNRYSARHIVLADPELETQKFSGTFTLDGSDALIRALDAYGIARVLRRSSTEVVLGAQ</sequence>
<dbReference type="InterPro" id="IPR012373">
    <property type="entry name" value="Ferrdict_sens_TM"/>
</dbReference>
<feature type="domain" description="FecR N-terminal" evidence="3">
    <location>
        <begin position="12"/>
        <end position="49"/>
    </location>
</feature>
<evidence type="ECO:0000256" key="1">
    <source>
        <dbReference type="SAM" id="Phobius"/>
    </source>
</evidence>
<gene>
    <name evidence="4" type="ORF">GRI91_11635</name>
</gene>
<keyword evidence="5" id="KW-1185">Reference proteome</keyword>
<evidence type="ECO:0000313" key="4">
    <source>
        <dbReference type="EMBL" id="MXO66411.1"/>
    </source>
</evidence>
<dbReference type="AlphaFoldDB" id="A0A6I4T8G5"/>
<dbReference type="Pfam" id="PF04773">
    <property type="entry name" value="FecR"/>
    <property type="match status" value="1"/>
</dbReference>
<dbReference type="PANTHER" id="PTHR30273">
    <property type="entry name" value="PERIPLASMIC SIGNAL SENSOR AND SIGMA FACTOR ACTIVATOR FECR-RELATED"/>
    <property type="match status" value="1"/>
</dbReference>
<dbReference type="PIRSF" id="PIRSF018266">
    <property type="entry name" value="FecR"/>
    <property type="match status" value="1"/>
</dbReference>
<dbReference type="RefSeq" id="WP_160736860.1">
    <property type="nucleotide sequence ID" value="NZ_WTYT01000005.1"/>
</dbReference>
<evidence type="ECO:0000259" key="3">
    <source>
        <dbReference type="Pfam" id="PF16220"/>
    </source>
</evidence>
<organism evidence="4 5">
    <name type="scientific">Altericroceibacterium endophyticum</name>
    <dbReference type="NCBI Taxonomy" id="1808508"/>
    <lineage>
        <taxon>Bacteria</taxon>
        <taxon>Pseudomonadati</taxon>
        <taxon>Pseudomonadota</taxon>
        <taxon>Alphaproteobacteria</taxon>
        <taxon>Sphingomonadales</taxon>
        <taxon>Erythrobacteraceae</taxon>
        <taxon>Altericroceibacterium</taxon>
    </lineage>
</organism>
<feature type="domain" description="FecR protein" evidence="2">
    <location>
        <begin position="144"/>
        <end position="235"/>
    </location>
</feature>
<keyword evidence="1" id="KW-0812">Transmembrane</keyword>
<feature type="transmembrane region" description="Helical" evidence="1">
    <location>
        <begin position="105"/>
        <end position="125"/>
    </location>
</feature>
<evidence type="ECO:0000259" key="2">
    <source>
        <dbReference type="Pfam" id="PF04773"/>
    </source>
</evidence>
<dbReference type="Gene3D" id="2.60.120.1440">
    <property type="match status" value="1"/>
</dbReference>
<dbReference type="InterPro" id="IPR006860">
    <property type="entry name" value="FecR"/>
</dbReference>
<reference evidence="4 5" key="1">
    <citation type="submission" date="2019-12" db="EMBL/GenBank/DDBJ databases">
        <title>Genomic-based taxomic classification of the family Erythrobacteraceae.</title>
        <authorList>
            <person name="Xu L."/>
        </authorList>
    </citation>
    <scope>NUCLEOTIDE SEQUENCE [LARGE SCALE GENOMIC DNA]</scope>
    <source>
        <strain evidence="4 5">LMG 29518</strain>
    </source>
</reference>